<evidence type="ECO:0000256" key="1">
    <source>
        <dbReference type="ARBA" id="ARBA00007430"/>
    </source>
</evidence>
<feature type="domain" description="Polysaccharide biosynthesis protein CapD-like" evidence="3">
    <location>
        <begin position="280"/>
        <end position="562"/>
    </location>
</feature>
<dbReference type="PANTHER" id="PTHR43318">
    <property type="entry name" value="UDP-N-ACETYLGLUCOSAMINE 4,6-DEHYDRATASE"/>
    <property type="match status" value="1"/>
</dbReference>
<keyword evidence="2" id="KW-1133">Transmembrane helix</keyword>
<proteinExistence type="inferred from homology"/>
<evidence type="ECO:0000313" key="4">
    <source>
        <dbReference type="EMBL" id="WEG73790.1"/>
    </source>
</evidence>
<comment type="similarity">
    <text evidence="1">Belongs to the polysaccharide synthase family.</text>
</comment>
<dbReference type="InterPro" id="IPR051203">
    <property type="entry name" value="Polysaccharide_Synthase-Rel"/>
</dbReference>
<feature type="transmembrane region" description="Helical" evidence="2">
    <location>
        <begin position="141"/>
        <end position="157"/>
    </location>
</feature>
<dbReference type="AlphaFoldDB" id="A0AAF0CVL0"/>
<feature type="transmembrane region" description="Helical" evidence="2">
    <location>
        <begin position="39"/>
        <end position="61"/>
    </location>
</feature>
<organism evidence="4 5">
    <name type="scientific">Vagococcus intermedius</name>
    <dbReference type="NCBI Taxonomy" id="2991418"/>
    <lineage>
        <taxon>Bacteria</taxon>
        <taxon>Bacillati</taxon>
        <taxon>Bacillota</taxon>
        <taxon>Bacilli</taxon>
        <taxon>Lactobacillales</taxon>
        <taxon>Enterococcaceae</taxon>
        <taxon>Vagococcus</taxon>
    </lineage>
</organism>
<dbReference type="Pfam" id="PF13727">
    <property type="entry name" value="CoA_binding_3"/>
    <property type="match status" value="1"/>
</dbReference>
<keyword evidence="2" id="KW-0472">Membrane</keyword>
<dbReference type="SUPFAM" id="SSF51735">
    <property type="entry name" value="NAD(P)-binding Rossmann-fold domains"/>
    <property type="match status" value="2"/>
</dbReference>
<dbReference type="RefSeq" id="WP_275469590.1">
    <property type="nucleotide sequence ID" value="NZ_CP110232.1"/>
</dbReference>
<keyword evidence="2" id="KW-0812">Transmembrane</keyword>
<feature type="transmembrane region" description="Helical" evidence="2">
    <location>
        <begin position="7"/>
        <end position="33"/>
    </location>
</feature>
<reference evidence="4" key="1">
    <citation type="submission" date="2022-10" db="EMBL/GenBank/DDBJ databases">
        <title>Vagococcus sp. isolated from poultry meat.</title>
        <authorList>
            <person name="Johansson P."/>
            <person name="Bjorkroth J."/>
        </authorList>
    </citation>
    <scope>NUCLEOTIDE SEQUENCE</scope>
    <source>
        <strain evidence="4">STAA11</strain>
    </source>
</reference>
<dbReference type="Pfam" id="PF02719">
    <property type="entry name" value="Polysacc_synt_2"/>
    <property type="match status" value="1"/>
</dbReference>
<protein>
    <submittedName>
        <fullName evidence="4">Polysaccharide biosynthesis protein</fullName>
    </submittedName>
</protein>
<feature type="transmembrane region" description="Helical" evidence="2">
    <location>
        <begin position="102"/>
        <end position="121"/>
    </location>
</feature>
<dbReference type="Gene3D" id="3.40.50.720">
    <property type="entry name" value="NAD(P)-binding Rossmann-like Domain"/>
    <property type="match status" value="2"/>
</dbReference>
<dbReference type="CDD" id="cd05237">
    <property type="entry name" value="UDP_invert_4-6DH_SDR_e"/>
    <property type="match status" value="1"/>
</dbReference>
<dbReference type="EMBL" id="CP110232">
    <property type="protein sequence ID" value="WEG73790.1"/>
    <property type="molecule type" value="Genomic_DNA"/>
</dbReference>
<evidence type="ECO:0000259" key="3">
    <source>
        <dbReference type="Pfam" id="PF02719"/>
    </source>
</evidence>
<accession>A0AAF0CVL0</accession>
<dbReference type="PANTHER" id="PTHR43318:SF1">
    <property type="entry name" value="POLYSACCHARIDE BIOSYNTHESIS PROTEIN EPSC-RELATED"/>
    <property type="match status" value="1"/>
</dbReference>
<sequence length="601" mass="66800">MSRKVKISILISVDLFLISVANIFSYLFLIPFVGVTDHLMFKTLGIQIILYLILGFMFNIFTRVNRYTNLNEIVSILAATTLAYLIEAIVFFIRGISHSQRYLLLTYLLTTFFIIASRISWKVFIEHRNKRVEPKYPCKPTLVIGAGAGGAVLISTLERQNSKFNIMGLIDDDPNKANTVFCGKKVRGTTKNLQEIVQKYDVEQVIIAIPSLKAKGFERILKELDQTNVKVSSMPSIEEIVNGDVSVTKLREIDVVDLLGREEVKLDTEVLATQLTNQTIMVTGAGGSIGSEICRQVMRFTPKKIILVGHGENSIYLIDKELRQTFKEKQTEIVPVIADIQDRERIFDVVKTHQPAIIYHAAAHKHVPMMEYNPTEAVKNNVYGTKNVAEAAKANHVTSFVMVSTDKANNPPNVMGSTKRIAEMIVTGLNEAGGTKFSAVRFGNVLGSRGSVVPLFKEQLSKGGPLTVTDMRMTRYFMTIPEASRLVLQSGALAKGGEVFVLDMGDPVKISHLAEQVIKLSGMSTDEIKIVETGIRPGEKLYEELLVDKELAPEQIYDKIFVGNVTGFPVEEVLDFVETLPEEEDALAKELVSYANQSSKG</sequence>
<dbReference type="InterPro" id="IPR003869">
    <property type="entry name" value="Polysac_CapD-like"/>
</dbReference>
<dbReference type="Proteomes" id="UP001179647">
    <property type="component" value="Chromosome"/>
</dbReference>
<dbReference type="InterPro" id="IPR036291">
    <property type="entry name" value="NAD(P)-bd_dom_sf"/>
</dbReference>
<name>A0AAF0CVL0_9ENTE</name>
<gene>
    <name evidence="4" type="ORF">OL234_02440</name>
</gene>
<evidence type="ECO:0000313" key="5">
    <source>
        <dbReference type="Proteomes" id="UP001179647"/>
    </source>
</evidence>
<dbReference type="KEGG" id="vie:OL234_02440"/>
<evidence type="ECO:0000256" key="2">
    <source>
        <dbReference type="SAM" id="Phobius"/>
    </source>
</evidence>
<keyword evidence="5" id="KW-1185">Reference proteome</keyword>
<feature type="transmembrane region" description="Helical" evidence="2">
    <location>
        <begin position="73"/>
        <end position="96"/>
    </location>
</feature>